<evidence type="ECO:0000313" key="3">
    <source>
        <dbReference type="Proteomes" id="UP000232688"/>
    </source>
</evidence>
<evidence type="ECO:0000313" key="2">
    <source>
        <dbReference type="EMBL" id="PKC70970.1"/>
    </source>
</evidence>
<sequence>MALLQVDPRQLLYSQCCVKPFFKDGKTVENTITGLVNGTLSPENIPIMRVCILPDGTMHSLDNRRLYAFKEAINRGSTFRTVTVERSSNLNSLKWKMNNSSSENWSQVVNEYLESNHGSTEFIKQNSMEFC</sequence>
<dbReference type="VEuPathDB" id="FungiDB:RhiirFUN_003144"/>
<dbReference type="VEuPathDB" id="FungiDB:RhiirA1_532300"/>
<dbReference type="OrthoDB" id="415230at2759"/>
<dbReference type="Proteomes" id="UP000232722">
    <property type="component" value="Unassembled WGS sequence"/>
</dbReference>
<dbReference type="Proteomes" id="UP000232688">
    <property type="component" value="Unassembled WGS sequence"/>
</dbReference>
<organism evidence="2 3">
    <name type="scientific">Rhizophagus irregularis</name>
    <dbReference type="NCBI Taxonomy" id="588596"/>
    <lineage>
        <taxon>Eukaryota</taxon>
        <taxon>Fungi</taxon>
        <taxon>Fungi incertae sedis</taxon>
        <taxon>Mucoromycota</taxon>
        <taxon>Glomeromycotina</taxon>
        <taxon>Glomeromycetes</taxon>
        <taxon>Glomerales</taxon>
        <taxon>Glomeraceae</taxon>
        <taxon>Rhizophagus</taxon>
    </lineage>
</organism>
<reference evidence="1 4" key="1">
    <citation type="submission" date="2016-04" db="EMBL/GenBank/DDBJ databases">
        <title>Genome analyses suggest a sexual origin of heterokaryosis in a supposedly ancient asexual fungus.</title>
        <authorList>
            <person name="Ropars J."/>
            <person name="Sedzielewska K."/>
            <person name="Noel J."/>
            <person name="Charron P."/>
            <person name="Farinelli L."/>
            <person name="Marton T."/>
            <person name="Kruger M."/>
            <person name="Pelin A."/>
            <person name="Brachmann A."/>
            <person name="Corradi N."/>
        </authorList>
    </citation>
    <scope>NUCLEOTIDE SEQUENCE [LARGE SCALE GENOMIC DNA]</scope>
    <source>
        <strain evidence="1 4">A5</strain>
    </source>
</reference>
<reference evidence="2 3" key="4">
    <citation type="submission" date="2017-10" db="EMBL/GenBank/DDBJ databases">
        <title>Genome analyses suggest a sexual origin of heterokaryosis in a supposedly ancient asexual fungus.</title>
        <authorList>
            <person name="Corradi N."/>
            <person name="Sedzielewska K."/>
            <person name="Noel J."/>
            <person name="Charron P."/>
            <person name="Farinelli L."/>
            <person name="Marton T."/>
            <person name="Kruger M."/>
            <person name="Pelin A."/>
            <person name="Brachmann A."/>
            <person name="Corradi N."/>
        </authorList>
    </citation>
    <scope>NUCLEOTIDE SEQUENCE [LARGE SCALE GENOMIC DNA]</scope>
    <source>
        <strain evidence="2 3">A1</strain>
    </source>
</reference>
<dbReference type="EMBL" id="LLXH01000191">
    <property type="protein sequence ID" value="PKC70970.1"/>
    <property type="molecule type" value="Genomic_DNA"/>
</dbReference>
<dbReference type="EMBL" id="LLXJ01000052">
    <property type="protein sequence ID" value="PKC16294.1"/>
    <property type="molecule type" value="Genomic_DNA"/>
</dbReference>
<gene>
    <name evidence="2" type="ORF">RhiirA1_532300</name>
    <name evidence="1" type="ORF">RhiirA5_493871</name>
</gene>
<protein>
    <submittedName>
        <fullName evidence="2">Uncharacterized protein</fullName>
    </submittedName>
</protein>
<proteinExistence type="predicted"/>
<evidence type="ECO:0000313" key="4">
    <source>
        <dbReference type="Proteomes" id="UP000232722"/>
    </source>
</evidence>
<dbReference type="AlphaFoldDB" id="A0A2I1DV77"/>
<reference evidence="1 4" key="2">
    <citation type="submission" date="2017-09" db="EMBL/GenBank/DDBJ databases">
        <title>Extensive intraspecific genome diversity in a model arbuscular mycorrhizal fungus.</title>
        <authorList>
            <person name="Chen E.C."/>
            <person name="Morin E."/>
            <person name="Beaudet D."/>
            <person name="Noel J."/>
            <person name="Ndikumana S."/>
            <person name="Charron P."/>
            <person name="St-Onge C."/>
            <person name="Giorgi J."/>
            <person name="Grigoriev I.V."/>
            <person name="Roux C."/>
            <person name="Martin F.M."/>
            <person name="Corradi N."/>
        </authorList>
    </citation>
    <scope>NUCLEOTIDE SEQUENCE [LARGE SCALE GENOMIC DNA]</scope>
    <source>
        <strain evidence="1 4">A5</strain>
    </source>
</reference>
<evidence type="ECO:0000313" key="1">
    <source>
        <dbReference type="EMBL" id="PKC16294.1"/>
    </source>
</evidence>
<accession>A0A2I1DV77</accession>
<reference evidence="2 3" key="3">
    <citation type="submission" date="2017-10" db="EMBL/GenBank/DDBJ databases">
        <title>Extensive intraspecific genome diversity in a model arbuscular mycorrhizal fungus.</title>
        <authorList>
            <person name="Chen E.C.H."/>
            <person name="Morin E."/>
            <person name="Baudet D."/>
            <person name="Noel J."/>
            <person name="Ndikumana S."/>
            <person name="Charron P."/>
            <person name="St-Onge C."/>
            <person name="Giorgi J."/>
            <person name="Grigoriev I.V."/>
            <person name="Roux C."/>
            <person name="Martin F.M."/>
            <person name="Corradi N."/>
        </authorList>
    </citation>
    <scope>NUCLEOTIDE SEQUENCE [LARGE SCALE GENOMIC DNA]</scope>
    <source>
        <strain evidence="2 3">A1</strain>
    </source>
</reference>
<comment type="caution">
    <text evidence="2">The sequence shown here is derived from an EMBL/GenBank/DDBJ whole genome shotgun (WGS) entry which is preliminary data.</text>
</comment>
<name>A0A2I1DV77_9GLOM</name>
<dbReference type="VEuPathDB" id="FungiDB:FUN_021307"/>